<gene>
    <name evidence="9" type="ORF">BSOLF_1815</name>
</gene>
<comment type="caution">
    <text evidence="9">The sequence shown here is derived from an EMBL/GenBank/DDBJ whole genome shotgun (WGS) entry which is preliminary data.</text>
</comment>
<protein>
    <recommendedName>
        <fullName evidence="3">S-methyl-5-thioribose kinase</fullName>
        <ecNumber evidence="3">2.7.1.100</ecNumber>
    </recommendedName>
</protein>
<feature type="domain" description="Aminoglycoside phosphotransferase" evidence="8">
    <location>
        <begin position="31"/>
        <end position="273"/>
    </location>
</feature>
<keyword evidence="7" id="KW-0067">ATP-binding</keyword>
<evidence type="ECO:0000256" key="4">
    <source>
        <dbReference type="ARBA" id="ARBA00022679"/>
    </source>
</evidence>
<keyword evidence="4" id="KW-0808">Transferase</keyword>
<dbReference type="InterPro" id="IPR002575">
    <property type="entry name" value="Aminoglycoside_PTrfase"/>
</dbReference>
<dbReference type="Pfam" id="PF01636">
    <property type="entry name" value="APH"/>
    <property type="match status" value="1"/>
</dbReference>
<evidence type="ECO:0000256" key="2">
    <source>
        <dbReference type="ARBA" id="ARBA00011738"/>
    </source>
</evidence>
<dbReference type="Gene3D" id="3.90.1200.10">
    <property type="match status" value="1"/>
</dbReference>
<evidence type="ECO:0000259" key="8">
    <source>
        <dbReference type="Pfam" id="PF01636"/>
    </source>
</evidence>
<dbReference type="AlphaFoldDB" id="A0A2R6XYT8"/>
<evidence type="ECO:0000313" key="9">
    <source>
        <dbReference type="EMBL" id="PTQ55583.1"/>
    </source>
</evidence>
<reference evidence="10" key="1">
    <citation type="journal article" date="2018" name="Sci. Rep.">
        <title>Lignite coal burning seam in the remote Altai Mountains harbors a hydrogen-driven thermophilic microbial community.</title>
        <authorList>
            <person name="Kadnikov V.V."/>
            <person name="Mardanov A.V."/>
            <person name="Ivasenko D.A."/>
            <person name="Antsiferov D.V."/>
            <person name="Beletsky A.V."/>
            <person name="Karnachuk O.V."/>
            <person name="Ravin N.V."/>
        </authorList>
    </citation>
    <scope>NUCLEOTIDE SEQUENCE [LARGE SCALE GENOMIC DNA]</scope>
</reference>
<evidence type="ECO:0000313" key="10">
    <source>
        <dbReference type="Proteomes" id="UP000244338"/>
    </source>
</evidence>
<keyword evidence="6 9" id="KW-0418">Kinase</keyword>
<dbReference type="PANTHER" id="PTHR34273">
    <property type="entry name" value="METHYLTHIORIBOSE KINASE"/>
    <property type="match status" value="1"/>
</dbReference>
<organism evidence="9 10">
    <name type="scientific">Candidatus Carbonibacillus altaicus</name>
    <dbReference type="NCBI Taxonomy" id="2163959"/>
    <lineage>
        <taxon>Bacteria</taxon>
        <taxon>Bacillati</taxon>
        <taxon>Bacillota</taxon>
        <taxon>Bacilli</taxon>
        <taxon>Bacillales</taxon>
        <taxon>Candidatus Carbonibacillus</taxon>
    </lineage>
</organism>
<dbReference type="GO" id="GO:0005524">
    <property type="term" value="F:ATP binding"/>
    <property type="evidence" value="ECO:0007669"/>
    <property type="project" value="UniProtKB-KW"/>
</dbReference>
<dbReference type="Gene3D" id="3.30.200.20">
    <property type="entry name" value="Phosphorylase Kinase, domain 1"/>
    <property type="match status" value="1"/>
</dbReference>
<dbReference type="PIRSF" id="PIRSF031134">
    <property type="entry name" value="MTRK"/>
    <property type="match status" value="1"/>
</dbReference>
<dbReference type="GO" id="GO:0046522">
    <property type="term" value="F:S-methyl-5-thioribose kinase activity"/>
    <property type="evidence" value="ECO:0007669"/>
    <property type="project" value="UniProtKB-EC"/>
</dbReference>
<dbReference type="Proteomes" id="UP000244338">
    <property type="component" value="Unassembled WGS sequence"/>
</dbReference>
<evidence type="ECO:0000256" key="6">
    <source>
        <dbReference type="ARBA" id="ARBA00022777"/>
    </source>
</evidence>
<comment type="similarity">
    <text evidence="1">Belongs to the methylthioribose kinase family.</text>
</comment>
<keyword evidence="5" id="KW-0547">Nucleotide-binding</keyword>
<dbReference type="PANTHER" id="PTHR34273:SF2">
    <property type="entry name" value="METHYLTHIORIBOSE KINASE"/>
    <property type="match status" value="1"/>
</dbReference>
<accession>A0A2R6XYT8</accession>
<evidence type="ECO:0000256" key="7">
    <source>
        <dbReference type="ARBA" id="ARBA00022840"/>
    </source>
</evidence>
<dbReference type="InterPro" id="IPR011009">
    <property type="entry name" value="Kinase-like_dom_sf"/>
</dbReference>
<proteinExistence type="inferred from homology"/>
<evidence type="ECO:0000256" key="3">
    <source>
        <dbReference type="ARBA" id="ARBA00012128"/>
    </source>
</evidence>
<dbReference type="EC" id="2.7.1.100" evidence="3"/>
<evidence type="ECO:0000256" key="1">
    <source>
        <dbReference type="ARBA" id="ARBA00010165"/>
    </source>
</evidence>
<evidence type="ECO:0000256" key="5">
    <source>
        <dbReference type="ARBA" id="ARBA00022741"/>
    </source>
</evidence>
<name>A0A2R6XYT8_9BACL</name>
<comment type="subunit">
    <text evidence="2">Homodimer.</text>
</comment>
<sequence>MFDQFFVMKAEDAVRYVKEKGFFTNDARLEAKEIGDGNINFVFRVRDTESGKSLIIKQGGEMARISDEFKLSSDRVRIEYEMLTFYNERVPDLVPEVLAYDDRMHCFVSEDLGSLTIMRDALLARRRLPHFAEHITTFLVETLFYTTDIAMDPKEKKRWVGKFINPDLCEITEDLVYTEPYTDYRHRNDLFEPNRAWIERMFYEDKALRREVAQLKWQFMTEAQALIHGDLHTGSIFVDEQTTKVIDPEFAFYGPIGYDVGNVLANLMFAWGRFAYAPSVAPKENVTEVKDYVAWLEETIVQVADRLIEKFLQAWAKDARDPLARDKEVAEAYVRRVMADSAGVCGLELARRIIGLAHVKDIVTIPDDEERKKVERILLRAAKHFIFERHSLTSGADFIQILKTAEMEEEQDESGA</sequence>
<dbReference type="EMBL" id="PEBX01000095">
    <property type="protein sequence ID" value="PTQ55583.1"/>
    <property type="molecule type" value="Genomic_DNA"/>
</dbReference>
<dbReference type="InterPro" id="IPR009212">
    <property type="entry name" value="Methylthioribose_kinase"/>
</dbReference>
<dbReference type="SUPFAM" id="SSF56112">
    <property type="entry name" value="Protein kinase-like (PK-like)"/>
    <property type="match status" value="1"/>
</dbReference>
<dbReference type="GO" id="GO:0009086">
    <property type="term" value="P:methionine biosynthetic process"/>
    <property type="evidence" value="ECO:0007669"/>
    <property type="project" value="InterPro"/>
</dbReference>
<dbReference type="NCBIfam" id="TIGR01767">
    <property type="entry name" value="MTRK"/>
    <property type="match status" value="1"/>
</dbReference>